<dbReference type="AlphaFoldDB" id="A0A107U456"/>
<dbReference type="Proteomes" id="UP000068603">
    <property type="component" value="Unassembled WGS sequence"/>
</dbReference>
<feature type="compositionally biased region" description="Polar residues" evidence="1">
    <location>
        <begin position="1"/>
        <end position="16"/>
    </location>
</feature>
<evidence type="ECO:0000313" key="3">
    <source>
        <dbReference type="EMBL" id="KWA58662.1"/>
    </source>
</evidence>
<comment type="caution">
    <text evidence="3">The sequence shown here is derived from an EMBL/GenBank/DDBJ whole genome shotgun (WGS) entry which is preliminary data.</text>
</comment>
<protein>
    <submittedName>
        <fullName evidence="3">Uncharacterized protein</fullName>
    </submittedName>
</protein>
<gene>
    <name evidence="2" type="ORF">F7R25_32065</name>
    <name evidence="3" type="ORF">WT44_21080</name>
</gene>
<dbReference type="EMBL" id="VZOK01000079">
    <property type="protein sequence ID" value="KAB0632816.1"/>
    <property type="molecule type" value="Genomic_DNA"/>
</dbReference>
<reference evidence="2 5" key="2">
    <citation type="submission" date="2019-09" db="EMBL/GenBank/DDBJ databases">
        <title>Draft genome sequences of 48 bacterial type strains from the CCUG.</title>
        <authorList>
            <person name="Tunovic T."/>
            <person name="Pineiro-Iglesias B."/>
            <person name="Unosson C."/>
            <person name="Inganas E."/>
            <person name="Ohlen M."/>
            <person name="Cardew S."/>
            <person name="Jensie-Markopoulos S."/>
            <person name="Salva-Serra F."/>
            <person name="Jaen-Luchoro D."/>
            <person name="Karlsson R."/>
            <person name="Svensson-Stadler L."/>
            <person name="Chun J."/>
            <person name="Moore E."/>
        </authorList>
    </citation>
    <scope>NUCLEOTIDE SEQUENCE [LARGE SCALE GENOMIC DNA]</scope>
    <source>
        <strain evidence="2 5">CCUG 65686</strain>
    </source>
</reference>
<proteinExistence type="predicted"/>
<feature type="region of interest" description="Disordered" evidence="1">
    <location>
        <begin position="1"/>
        <end position="56"/>
    </location>
</feature>
<name>A0A107U456_9BURK</name>
<sequence>MIDQSTARPASRQRSATAHGRTSALHSSGRHASTGIQSASGGRRIRQIAKHAHPRRISSFVESARKGMCARAPVPLRPIFTF</sequence>
<feature type="compositionally biased region" description="Basic residues" evidence="1">
    <location>
        <begin position="43"/>
        <end position="56"/>
    </location>
</feature>
<accession>A0A107U456</accession>
<organism evidence="3">
    <name type="scientific">Burkholderia stagnalis</name>
    <dbReference type="NCBI Taxonomy" id="1503054"/>
    <lineage>
        <taxon>Bacteria</taxon>
        <taxon>Pseudomonadati</taxon>
        <taxon>Pseudomonadota</taxon>
        <taxon>Betaproteobacteria</taxon>
        <taxon>Burkholderiales</taxon>
        <taxon>Burkholderiaceae</taxon>
        <taxon>Burkholderia</taxon>
        <taxon>Burkholderia cepacia complex</taxon>
    </lineage>
</organism>
<evidence type="ECO:0000256" key="1">
    <source>
        <dbReference type="SAM" id="MobiDB-lite"/>
    </source>
</evidence>
<dbReference type="EMBL" id="LPHB01000056">
    <property type="protein sequence ID" value="KWA58662.1"/>
    <property type="molecule type" value="Genomic_DNA"/>
</dbReference>
<evidence type="ECO:0000313" key="4">
    <source>
        <dbReference type="Proteomes" id="UP000068603"/>
    </source>
</evidence>
<reference evidence="3 4" key="1">
    <citation type="submission" date="2015-11" db="EMBL/GenBank/DDBJ databases">
        <title>Expanding the genomic diversity of Burkholderia species for the development of highly accurate diagnostics.</title>
        <authorList>
            <person name="Sahl J."/>
            <person name="Keim P."/>
            <person name="Wagner D."/>
        </authorList>
    </citation>
    <scope>NUCLEOTIDE SEQUENCE [LARGE SCALE GENOMIC DNA]</scope>
    <source>
        <strain evidence="3 4">MSMB1960WGS</strain>
    </source>
</reference>
<feature type="compositionally biased region" description="Polar residues" evidence="1">
    <location>
        <begin position="24"/>
        <end position="40"/>
    </location>
</feature>
<dbReference type="Proteomes" id="UP000473470">
    <property type="component" value="Unassembled WGS sequence"/>
</dbReference>
<evidence type="ECO:0000313" key="5">
    <source>
        <dbReference type="Proteomes" id="UP000473470"/>
    </source>
</evidence>
<evidence type="ECO:0000313" key="2">
    <source>
        <dbReference type="EMBL" id="KAB0632816.1"/>
    </source>
</evidence>